<comment type="function">
    <text evidence="4 5">Removes the 2'-phosphate from RNA via an intermediate in which the phosphate is ADP-ribosylated by NAD followed by a presumed transesterification to release the RNA and generate ADP-ribose 1''-2''-cyclic phosphate (APPR&gt;P). May function as an ADP-ribosylase.</text>
</comment>
<dbReference type="Gene3D" id="3.20.170.30">
    <property type="match status" value="1"/>
</dbReference>
<evidence type="ECO:0000256" key="2">
    <source>
        <dbReference type="ARBA" id="ARBA00022679"/>
    </source>
</evidence>
<keyword evidence="2 5" id="KW-0808">Transferase</keyword>
<reference evidence="6 7" key="1">
    <citation type="submission" date="2018-06" db="EMBL/GenBank/DDBJ databases">
        <title>Isolation of heavy metals resistant Paenibacillus silvae NC2 from Gold-Copper mine in ZiJin, China.</title>
        <authorList>
            <person name="Xu J."/>
            <person name="Mazhar H.S."/>
            <person name="Rensing C."/>
        </authorList>
    </citation>
    <scope>NUCLEOTIDE SEQUENCE [LARGE SCALE GENOMIC DNA]</scope>
    <source>
        <strain evidence="6 7">NC2</strain>
    </source>
</reference>
<dbReference type="InterPro" id="IPR002745">
    <property type="entry name" value="Ptrans_KptA/Tpt1"/>
</dbReference>
<evidence type="ECO:0000256" key="5">
    <source>
        <dbReference type="HAMAP-Rule" id="MF_00299"/>
    </source>
</evidence>
<dbReference type="InterPro" id="IPR022928">
    <property type="entry name" value="RNA_2'-PTrans_KptA"/>
</dbReference>
<dbReference type="RefSeq" id="WP_111268289.1">
    <property type="nucleotide sequence ID" value="NZ_QKWW01000002.1"/>
</dbReference>
<dbReference type="GO" id="GO:0006388">
    <property type="term" value="P:tRNA splicing, via endonucleolytic cleavage and ligation"/>
    <property type="evidence" value="ECO:0007669"/>
    <property type="project" value="UniProtKB-UniRule"/>
</dbReference>
<dbReference type="EC" id="2.7.1.-" evidence="5"/>
<dbReference type="EMBL" id="QKWW01000002">
    <property type="protein sequence ID" value="PZT57704.1"/>
    <property type="molecule type" value="Genomic_DNA"/>
</dbReference>
<accession>A0A2W6NPG1</accession>
<dbReference type="SUPFAM" id="SSF56399">
    <property type="entry name" value="ADP-ribosylation"/>
    <property type="match status" value="1"/>
</dbReference>
<dbReference type="Gene3D" id="1.10.10.970">
    <property type="entry name" value="RNA 2'-phosphotransferase, Tpt1/KptA family, N-terminal domain"/>
    <property type="match status" value="1"/>
</dbReference>
<dbReference type="InterPro" id="IPR042081">
    <property type="entry name" value="RNA_2'-PTrans_C"/>
</dbReference>
<evidence type="ECO:0000256" key="3">
    <source>
        <dbReference type="ARBA" id="ARBA00023027"/>
    </source>
</evidence>
<keyword evidence="3 5" id="KW-0520">NAD</keyword>
<dbReference type="GO" id="GO:0003950">
    <property type="term" value="F:NAD+ poly-ADP-ribosyltransferase activity"/>
    <property type="evidence" value="ECO:0007669"/>
    <property type="project" value="InterPro"/>
</dbReference>
<comment type="caution">
    <text evidence="6">The sequence shown here is derived from an EMBL/GenBank/DDBJ whole genome shotgun (WGS) entry which is preliminary data.</text>
</comment>
<dbReference type="AlphaFoldDB" id="A0A2W6NPG1"/>
<protein>
    <recommendedName>
        <fullName evidence="5">Probable RNA 2'-phosphotransferase</fullName>
        <ecNumber evidence="5">2.7.1.-</ecNumber>
    </recommendedName>
</protein>
<evidence type="ECO:0000313" key="7">
    <source>
        <dbReference type="Proteomes" id="UP000249204"/>
    </source>
</evidence>
<dbReference type="GO" id="GO:0000215">
    <property type="term" value="F:tRNA 2'-phosphotransferase activity"/>
    <property type="evidence" value="ECO:0007669"/>
    <property type="project" value="TreeGrafter"/>
</dbReference>
<proteinExistence type="inferred from homology"/>
<comment type="similarity">
    <text evidence="1 5">Belongs to the KptA/TPT1 family.</text>
</comment>
<dbReference type="HAMAP" id="MF_00299">
    <property type="entry name" value="KptA"/>
    <property type="match status" value="1"/>
</dbReference>
<dbReference type="Pfam" id="PF01885">
    <property type="entry name" value="PTS_2-RNA"/>
    <property type="match status" value="1"/>
</dbReference>
<dbReference type="Proteomes" id="UP000249204">
    <property type="component" value="Unassembled WGS sequence"/>
</dbReference>
<gene>
    <name evidence="5" type="primary">kptA</name>
    <name evidence="6" type="ORF">DN757_00315</name>
</gene>
<dbReference type="InterPro" id="IPR042080">
    <property type="entry name" value="RNA_2'-PTrans_N"/>
</dbReference>
<dbReference type="PANTHER" id="PTHR12684">
    <property type="entry name" value="PUTATIVE PHOSPHOTRANSFERASE"/>
    <property type="match status" value="1"/>
</dbReference>
<sequence>MDYMKLSKELSYALRHAPWEYELELHEEGWVDISQLLIALHESPQWRDVTEKDLEQMIADSEKKRHEIHAGRIRALYGHSTAQKIIKLAAQPPELLYHGTPVRAVSSIMEHGLQPRQRQYVHLSADIETARKVGQRRDGQPAILRVKAGLAAREGILFYHGNENIWLADVIPARYIEQDQADSYMKS</sequence>
<organism evidence="6 7">
    <name type="scientific">Paenibacillus silvae</name>
    <dbReference type="NCBI Taxonomy" id="1325358"/>
    <lineage>
        <taxon>Bacteria</taxon>
        <taxon>Bacillati</taxon>
        <taxon>Bacillota</taxon>
        <taxon>Bacilli</taxon>
        <taxon>Bacillales</taxon>
        <taxon>Paenibacillaceae</taxon>
        <taxon>Paenibacillus</taxon>
    </lineage>
</organism>
<evidence type="ECO:0000256" key="1">
    <source>
        <dbReference type="ARBA" id="ARBA00009836"/>
    </source>
</evidence>
<evidence type="ECO:0000256" key="4">
    <source>
        <dbReference type="ARBA" id="ARBA00025212"/>
    </source>
</evidence>
<dbReference type="PANTHER" id="PTHR12684:SF2">
    <property type="entry name" value="TRNA 2'-PHOSPHOTRANSFERASE 1"/>
    <property type="match status" value="1"/>
</dbReference>
<evidence type="ECO:0000313" key="6">
    <source>
        <dbReference type="EMBL" id="PZT57704.1"/>
    </source>
</evidence>
<name>A0A2W6NPG1_9BACL</name>